<evidence type="ECO:0000256" key="3">
    <source>
        <dbReference type="ARBA" id="ARBA00022723"/>
    </source>
</evidence>
<keyword evidence="4" id="KW-0418">Kinase</keyword>
<keyword evidence="5" id="KW-0460">Magnesium</keyword>
<keyword evidence="7" id="KW-0812">Transmembrane</keyword>
<dbReference type="KEGG" id="sfm:108923988"/>
<dbReference type="Gene3D" id="3.40.1190.20">
    <property type="match status" value="1"/>
</dbReference>
<dbReference type="Proteomes" id="UP000694397">
    <property type="component" value="Chromosome 1"/>
</dbReference>
<evidence type="ECO:0000313" key="9">
    <source>
        <dbReference type="Proteomes" id="UP000694397"/>
    </source>
</evidence>
<keyword evidence="7" id="KW-0472">Membrane</keyword>
<evidence type="ECO:0000313" key="8">
    <source>
        <dbReference type="Ensembl" id="ENSSFOP00015062514.1"/>
    </source>
</evidence>
<proteinExistence type="predicted"/>
<dbReference type="GO" id="GO:0005783">
    <property type="term" value="C:endoplasmic reticulum"/>
    <property type="evidence" value="ECO:0007669"/>
    <property type="project" value="TreeGrafter"/>
</dbReference>
<dbReference type="GO" id="GO:0046872">
    <property type="term" value="F:metal ion binding"/>
    <property type="evidence" value="ECO:0007669"/>
    <property type="project" value="UniProtKB-KW"/>
</dbReference>
<dbReference type="OrthoDB" id="5847021at2759"/>
<dbReference type="Pfam" id="PF04587">
    <property type="entry name" value="ADP_PFK_GK"/>
    <property type="match status" value="1"/>
</dbReference>
<dbReference type="AlphaFoldDB" id="A0A8C9VN94"/>
<protein>
    <submittedName>
        <fullName evidence="8">ADP-dependent glucokinase 2</fullName>
    </submittedName>
</protein>
<dbReference type="Ensembl" id="ENSSFOT00015050726.1">
    <property type="protein sequence ID" value="ENSSFOP00015062514.1"/>
    <property type="gene ID" value="ENSSFOG00015031684.1"/>
</dbReference>
<name>A0A8C9VN94_SCLFO</name>
<dbReference type="PROSITE" id="PS51255">
    <property type="entry name" value="ADPK"/>
    <property type="match status" value="1"/>
</dbReference>
<dbReference type="GO" id="GO:0006006">
    <property type="term" value="P:glucose metabolic process"/>
    <property type="evidence" value="ECO:0007669"/>
    <property type="project" value="TreeGrafter"/>
</dbReference>
<evidence type="ECO:0000256" key="6">
    <source>
        <dbReference type="ARBA" id="ARBA00023152"/>
    </source>
</evidence>
<evidence type="ECO:0000256" key="1">
    <source>
        <dbReference type="ARBA" id="ARBA00022490"/>
    </source>
</evidence>
<evidence type="ECO:0000256" key="2">
    <source>
        <dbReference type="ARBA" id="ARBA00022679"/>
    </source>
</evidence>
<keyword evidence="7" id="KW-1133">Transmembrane helix</keyword>
<feature type="transmembrane region" description="Helical" evidence="7">
    <location>
        <begin position="12"/>
        <end position="31"/>
    </location>
</feature>
<dbReference type="SUPFAM" id="SSF53613">
    <property type="entry name" value="Ribokinase-like"/>
    <property type="match status" value="1"/>
</dbReference>
<dbReference type="GO" id="GO:0043843">
    <property type="term" value="F:ADP-specific glucokinase activity"/>
    <property type="evidence" value="ECO:0007669"/>
    <property type="project" value="TreeGrafter"/>
</dbReference>
<organism evidence="8 9">
    <name type="scientific">Scleropages formosus</name>
    <name type="common">Asian bonytongue</name>
    <name type="synonym">Osteoglossum formosum</name>
    <dbReference type="NCBI Taxonomy" id="113540"/>
    <lineage>
        <taxon>Eukaryota</taxon>
        <taxon>Metazoa</taxon>
        <taxon>Chordata</taxon>
        <taxon>Craniata</taxon>
        <taxon>Vertebrata</taxon>
        <taxon>Euteleostomi</taxon>
        <taxon>Actinopterygii</taxon>
        <taxon>Neopterygii</taxon>
        <taxon>Teleostei</taxon>
        <taxon>Osteoglossocephala</taxon>
        <taxon>Osteoglossomorpha</taxon>
        <taxon>Osteoglossiformes</taxon>
        <taxon>Osteoglossidae</taxon>
        <taxon>Scleropages</taxon>
    </lineage>
</organism>
<keyword evidence="3" id="KW-0479">Metal-binding</keyword>
<dbReference type="InterPro" id="IPR007666">
    <property type="entry name" value="ADP_PFK/GK"/>
</dbReference>
<reference evidence="8 9" key="1">
    <citation type="submission" date="2019-04" db="EMBL/GenBank/DDBJ databases">
        <authorList>
            <consortium name="Wellcome Sanger Institute Data Sharing"/>
        </authorList>
    </citation>
    <scope>NUCLEOTIDE SEQUENCE [LARGE SCALE GENOMIC DNA]</scope>
</reference>
<keyword evidence="9" id="KW-1185">Reference proteome</keyword>
<accession>A0A8C9VN94</accession>
<keyword evidence="6" id="KW-0324">Glycolysis</keyword>
<reference evidence="8" key="2">
    <citation type="submission" date="2025-08" db="UniProtKB">
        <authorList>
            <consortium name="Ensembl"/>
        </authorList>
    </citation>
    <scope>IDENTIFICATION</scope>
</reference>
<dbReference type="GeneTree" id="ENSGT00390000017953"/>
<evidence type="ECO:0000256" key="5">
    <source>
        <dbReference type="ARBA" id="ARBA00022842"/>
    </source>
</evidence>
<evidence type="ECO:0000256" key="4">
    <source>
        <dbReference type="ARBA" id="ARBA00022777"/>
    </source>
</evidence>
<dbReference type="GO" id="GO:0006096">
    <property type="term" value="P:glycolytic process"/>
    <property type="evidence" value="ECO:0007669"/>
    <property type="project" value="UniProtKB-KW"/>
</dbReference>
<keyword evidence="1" id="KW-0963">Cytoplasm</keyword>
<dbReference type="PANTHER" id="PTHR21208">
    <property type="entry name" value="ADP-DEPENDENT GLUCOKINASE"/>
    <property type="match status" value="1"/>
</dbReference>
<keyword evidence="2" id="KW-0808">Transferase</keyword>
<sequence length="487" mass="53448">MTMAVVFGGGFPLLKYGAPFSLVVVLVAYWLRPPVHGPLDVRLDNVLSSLLRAERKAGVDHVARPRVAIGFGGCVDITVDGVMLLNKIGLQPSGQPVHHNYIENAQQLVESFAYFFPPGAASERYVLNDTLFSQLVEASREIPGNRWSVGGNAPVMAGRMAMEGCDVLLGANFSPDLTDVLSQHISVVGSVIDEPDIHLILEYPSGATWGQYTSKRANRYIVHSDVHNPYLASIQEFEEKLKDFQPDLLVIGGLQMMDNFPFKLGEREVLLSHLARLLSSAAPNTSVHFEMASFVDEGLLGELLKRVLPHADSLGMNEQELPNLLSLLRGESVTVLSDPNPRVATVLDQMRELYRLVNEHRHMIPSSRQLTRLHVHTLAFQAIIVTRGSSWKNIMSATAKASLTANRHVCGSPEIDPGKAKLIMDESFSISRQEGSQRIPLLETRPVSCWEEDDYKICVAPVLVCTDVYQTAGGGDNISAAGLVLQI</sequence>
<dbReference type="InterPro" id="IPR029056">
    <property type="entry name" value="Ribokinase-like"/>
</dbReference>
<gene>
    <name evidence="8" type="primary">adpgk2</name>
</gene>
<reference evidence="8" key="3">
    <citation type="submission" date="2025-09" db="UniProtKB">
        <authorList>
            <consortium name="Ensembl"/>
        </authorList>
    </citation>
    <scope>IDENTIFICATION</scope>
</reference>
<dbReference type="PANTHER" id="PTHR21208:SF1">
    <property type="entry name" value="ADP-DEPENDENT GLUCOKINASE"/>
    <property type="match status" value="1"/>
</dbReference>
<evidence type="ECO:0000256" key="7">
    <source>
        <dbReference type="SAM" id="Phobius"/>
    </source>
</evidence>